<dbReference type="Gene3D" id="2.40.290.10">
    <property type="match status" value="1"/>
</dbReference>
<dbReference type="InterPro" id="IPR005160">
    <property type="entry name" value="Ku_C"/>
</dbReference>
<feature type="region of interest" description="Disordered" evidence="12">
    <location>
        <begin position="1"/>
        <end position="95"/>
    </location>
</feature>
<keyword evidence="13" id="KW-0812">Transmembrane</keyword>
<keyword evidence="13" id="KW-1133">Transmembrane helix</keyword>
<keyword evidence="16" id="KW-1185">Reference proteome</keyword>
<evidence type="ECO:0000256" key="9">
    <source>
        <dbReference type="ARBA" id="ARBA00023172"/>
    </source>
</evidence>
<dbReference type="InterPro" id="IPR006164">
    <property type="entry name" value="DNA_bd_Ku70/Ku80"/>
</dbReference>
<evidence type="ECO:0000256" key="13">
    <source>
        <dbReference type="SAM" id="Phobius"/>
    </source>
</evidence>
<dbReference type="Pfam" id="PF03730">
    <property type="entry name" value="Ku_C"/>
    <property type="match status" value="1"/>
</dbReference>
<comment type="similarity">
    <text evidence="2">Belongs to the ku80 family.</text>
</comment>
<keyword evidence="6" id="KW-0347">Helicase</keyword>
<dbReference type="SMART" id="SM00559">
    <property type="entry name" value="Ku78"/>
    <property type="match status" value="1"/>
</dbReference>
<feature type="non-terminal residue" evidence="15">
    <location>
        <position position="824"/>
    </location>
</feature>
<dbReference type="Pfam" id="PF15052">
    <property type="entry name" value="TMEM169"/>
    <property type="match status" value="1"/>
</dbReference>
<dbReference type="FunFam" id="1.10.1600.10:FF:000002">
    <property type="entry name" value="X-ray repair cross-complementing protein 5"/>
    <property type="match status" value="1"/>
</dbReference>
<evidence type="ECO:0000256" key="11">
    <source>
        <dbReference type="ARBA" id="ARBA00023242"/>
    </source>
</evidence>
<evidence type="ECO:0000256" key="4">
    <source>
        <dbReference type="ARBA" id="ARBA00022763"/>
    </source>
</evidence>
<dbReference type="InterPro" id="IPR005161">
    <property type="entry name" value="Ku_N"/>
</dbReference>
<protein>
    <submittedName>
        <fullName evidence="15">X-ray repair cross-complementing protein 5</fullName>
    </submittedName>
</protein>
<dbReference type="GO" id="GO:0043564">
    <property type="term" value="C:Ku70:Ku80 complex"/>
    <property type="evidence" value="ECO:0007669"/>
    <property type="project" value="InterPro"/>
</dbReference>
<dbReference type="SUPFAM" id="SSF100939">
    <property type="entry name" value="SPOC domain-like"/>
    <property type="match status" value="1"/>
</dbReference>
<dbReference type="InterPro" id="IPR024193">
    <property type="entry name" value="Ku80"/>
</dbReference>
<feature type="compositionally biased region" description="Polar residues" evidence="12">
    <location>
        <begin position="20"/>
        <end position="34"/>
    </location>
</feature>
<evidence type="ECO:0000256" key="8">
    <source>
        <dbReference type="ARBA" id="ARBA00023125"/>
    </source>
</evidence>
<keyword evidence="9" id="KW-0233">DNA recombination</keyword>
<keyword evidence="5" id="KW-0378">Hydrolase</keyword>
<dbReference type="GO" id="GO:0016787">
    <property type="term" value="F:hydrolase activity"/>
    <property type="evidence" value="ECO:0007669"/>
    <property type="project" value="UniProtKB-KW"/>
</dbReference>
<feature type="transmembrane region" description="Helical" evidence="13">
    <location>
        <begin position="161"/>
        <end position="184"/>
    </location>
</feature>
<dbReference type="GO" id="GO:0006310">
    <property type="term" value="P:DNA recombination"/>
    <property type="evidence" value="ECO:0007669"/>
    <property type="project" value="UniProtKB-KW"/>
</dbReference>
<keyword evidence="3" id="KW-0547">Nucleotide-binding</keyword>
<dbReference type="CDD" id="cd00873">
    <property type="entry name" value="KU80"/>
    <property type="match status" value="1"/>
</dbReference>
<dbReference type="GO" id="GO:0000723">
    <property type="term" value="P:telomere maintenance"/>
    <property type="evidence" value="ECO:0007669"/>
    <property type="project" value="InterPro"/>
</dbReference>
<feature type="domain" description="Ku" evidence="14">
    <location>
        <begin position="517"/>
        <end position="656"/>
    </location>
</feature>
<proteinExistence type="inferred from homology"/>
<evidence type="ECO:0000256" key="3">
    <source>
        <dbReference type="ARBA" id="ARBA00022741"/>
    </source>
</evidence>
<dbReference type="GO" id="GO:0003678">
    <property type="term" value="F:DNA helicase activity"/>
    <property type="evidence" value="ECO:0007669"/>
    <property type="project" value="InterPro"/>
</dbReference>
<keyword evidence="4" id="KW-0227">DNA damage</keyword>
<feature type="transmembrane region" description="Helical" evidence="13">
    <location>
        <begin position="205"/>
        <end position="229"/>
    </location>
</feature>
<dbReference type="InterPro" id="IPR029386">
    <property type="entry name" value="TMEM169"/>
</dbReference>
<evidence type="ECO:0000256" key="5">
    <source>
        <dbReference type="ARBA" id="ARBA00022801"/>
    </source>
</evidence>
<organism evidence="15 16">
    <name type="scientific">Clarias magur</name>
    <name type="common">Asian catfish</name>
    <name type="synonym">Macropteronotus magur</name>
    <dbReference type="NCBI Taxonomy" id="1594786"/>
    <lineage>
        <taxon>Eukaryota</taxon>
        <taxon>Metazoa</taxon>
        <taxon>Chordata</taxon>
        <taxon>Craniata</taxon>
        <taxon>Vertebrata</taxon>
        <taxon>Euteleostomi</taxon>
        <taxon>Actinopterygii</taxon>
        <taxon>Neopterygii</taxon>
        <taxon>Teleostei</taxon>
        <taxon>Ostariophysi</taxon>
        <taxon>Siluriformes</taxon>
        <taxon>Clariidae</taxon>
        <taxon>Clarias</taxon>
    </lineage>
</organism>
<dbReference type="AlphaFoldDB" id="A0A8J4UAQ9"/>
<dbReference type="GO" id="GO:0003684">
    <property type="term" value="F:damaged DNA binding"/>
    <property type="evidence" value="ECO:0007669"/>
    <property type="project" value="InterPro"/>
</dbReference>
<evidence type="ECO:0000256" key="12">
    <source>
        <dbReference type="SAM" id="MobiDB-lite"/>
    </source>
</evidence>
<keyword evidence="8" id="KW-0238">DNA-binding</keyword>
<dbReference type="GO" id="GO:0006303">
    <property type="term" value="P:double-strand break repair via nonhomologous end joining"/>
    <property type="evidence" value="ECO:0007669"/>
    <property type="project" value="InterPro"/>
</dbReference>
<dbReference type="GO" id="GO:0005524">
    <property type="term" value="F:ATP binding"/>
    <property type="evidence" value="ECO:0007669"/>
    <property type="project" value="UniProtKB-KW"/>
</dbReference>
<dbReference type="InterPro" id="IPR036465">
    <property type="entry name" value="vWFA_dom_sf"/>
</dbReference>
<evidence type="ECO:0000259" key="14">
    <source>
        <dbReference type="SMART" id="SM00559"/>
    </source>
</evidence>
<name>A0A8J4UAQ9_CLAMG</name>
<keyword evidence="13" id="KW-0472">Membrane</keyword>
<comment type="caution">
    <text evidence="15">The sequence shown here is derived from an EMBL/GenBank/DDBJ whole genome shotgun (WGS) entry which is preliminary data.</text>
</comment>
<dbReference type="SUPFAM" id="SSF101420">
    <property type="entry name" value="C-terminal domain of Ku80"/>
    <property type="match status" value="1"/>
</dbReference>
<keyword evidence="7" id="KW-0067">ATP-binding</keyword>
<dbReference type="Gene3D" id="1.10.1600.10">
    <property type="match status" value="1"/>
</dbReference>
<accession>A0A8J4UAQ9</accession>
<evidence type="ECO:0000256" key="10">
    <source>
        <dbReference type="ARBA" id="ARBA00023204"/>
    </source>
</evidence>
<dbReference type="Proteomes" id="UP000727407">
    <property type="component" value="Unassembled WGS sequence"/>
</dbReference>
<keyword evidence="11" id="KW-0539">Nucleus</keyword>
<comment type="subcellular location">
    <subcellularLocation>
        <location evidence="1">Nucleus</location>
    </subcellularLocation>
</comment>
<dbReference type="GO" id="GO:0003690">
    <property type="term" value="F:double-stranded DNA binding"/>
    <property type="evidence" value="ECO:0007669"/>
    <property type="project" value="TreeGrafter"/>
</dbReference>
<dbReference type="InterPro" id="IPR016194">
    <property type="entry name" value="SPOC-like_C_dom_sf"/>
</dbReference>
<dbReference type="FunFam" id="2.40.290.10:FF:000005">
    <property type="entry name" value="X-ray repair cross-complementing protein 5"/>
    <property type="match status" value="1"/>
</dbReference>
<evidence type="ECO:0000256" key="6">
    <source>
        <dbReference type="ARBA" id="ARBA00022806"/>
    </source>
</evidence>
<dbReference type="Pfam" id="PF03731">
    <property type="entry name" value="Ku_N"/>
    <property type="match status" value="1"/>
</dbReference>
<dbReference type="PANTHER" id="PTHR12604:SF4">
    <property type="entry name" value="X-RAY REPAIR CROSS-COMPLEMENTING PROTEIN 5"/>
    <property type="match status" value="1"/>
</dbReference>
<evidence type="ECO:0000313" key="16">
    <source>
        <dbReference type="Proteomes" id="UP000727407"/>
    </source>
</evidence>
<sequence length="824" mass="92972">MEQVEQSGSESPQPSSIQSDTSTAPTEEGNSGTSTRRKRRKREQRPESIIVYRSDTERTDGDERSGDVEVTERNSEEGAKFLSTPTGEGGWNLPPDSRYVTLTGTITRGKKKGQVVDIHVTLTEKELREMAKSKERLDAECEAAGGAKRSCSIGIDQGPHVVLWSLSCAPVIFLLSFITSFYYGTLTWYNVFLVYNEERTFWHKITVCPFLIISYPLIIMAVSLSLGLYSAVVQVSWVFSEWWFSVRDLEKGFCGWACGKMGLEDCSPYSIVELLDSDTISGSLQGKAVVLCMDVGFSMSNSAPGDEAPFEQAKKIIQKFVQRQVFAENKNELGLVLFGTDNTKNPLAQDGQYQNICIHRHLMMADFELLEEIEHELQPGSQHADWLDALVVCMDLLQKETMGKKYEKLNIAVLTDLNTPACEDQLDIIIGNLKKAGITLQFFDAVERLSIFKRIERRPMAWPCQLTIGNSISIRIVGYKAVCEEKIKKTWAIVDAESHQKDDVKRDTVYCLNDDNETEVQKDDVIQGFRYGSDIVPFSKVDQDQMKYKSDGKSFAVLGFSKQELIHRHHFMGQQIVKVFPAKDDEHAAVALSALIHALNDMNMVAIVRYAYDRRSNPQVGAAFPCIKNKYECLMYVQLPYMEDLRQFTFPSLENNKKCAPSEAQLSAVDNLINSMMLVEKGEDGEMEDTFKVHKIPNPQFQRLFHCLHHRGVNPGAPLPPIEPWLKRILERPQAVSARCHAPLQEMKKLFTLKEVVQKKDQKTSADVFGNSTEEPDAKKFKMDDGEKFSLAETSEGNITSVGSVNPAENFRTLVQKKTIPFDQ</sequence>
<dbReference type="PANTHER" id="PTHR12604">
    <property type="entry name" value="KU AUTOANTIGEN DNA HELICASE"/>
    <property type="match status" value="1"/>
</dbReference>
<dbReference type="Pfam" id="PF02735">
    <property type="entry name" value="Ku"/>
    <property type="match status" value="1"/>
</dbReference>
<evidence type="ECO:0000256" key="1">
    <source>
        <dbReference type="ARBA" id="ARBA00004123"/>
    </source>
</evidence>
<reference evidence="15" key="1">
    <citation type="submission" date="2020-07" db="EMBL/GenBank/DDBJ databases">
        <title>Clarias magur genome sequencing, assembly and annotation.</title>
        <authorList>
            <person name="Kushwaha B."/>
            <person name="Kumar R."/>
            <person name="Das P."/>
            <person name="Joshi C.G."/>
            <person name="Kumar D."/>
            <person name="Nagpure N.S."/>
            <person name="Pandey M."/>
            <person name="Agarwal S."/>
            <person name="Srivastava S."/>
            <person name="Singh M."/>
            <person name="Sahoo L."/>
            <person name="Jayasankar P."/>
            <person name="Meher P.K."/>
            <person name="Koringa P.G."/>
            <person name="Iquebal M.A."/>
            <person name="Das S.P."/>
            <person name="Bit A."/>
            <person name="Patnaik S."/>
            <person name="Patel N."/>
            <person name="Shah T.M."/>
            <person name="Hinsu A."/>
            <person name="Jena J.K."/>
        </authorList>
    </citation>
    <scope>NUCLEOTIDE SEQUENCE</scope>
    <source>
        <strain evidence="15">CIFAMagur01</strain>
        <tissue evidence="15">Testis</tissue>
    </source>
</reference>
<evidence type="ECO:0000256" key="2">
    <source>
        <dbReference type="ARBA" id="ARBA00007726"/>
    </source>
</evidence>
<dbReference type="OrthoDB" id="30826at2759"/>
<feature type="compositionally biased region" description="Basic and acidic residues" evidence="12">
    <location>
        <begin position="54"/>
        <end position="79"/>
    </location>
</feature>
<evidence type="ECO:0000313" key="15">
    <source>
        <dbReference type="EMBL" id="KAF5891562.1"/>
    </source>
</evidence>
<feature type="compositionally biased region" description="Low complexity" evidence="12">
    <location>
        <begin position="1"/>
        <end position="19"/>
    </location>
</feature>
<dbReference type="SUPFAM" id="SSF53300">
    <property type="entry name" value="vWA-like"/>
    <property type="match status" value="1"/>
</dbReference>
<dbReference type="EMBL" id="QNUK01000572">
    <property type="protein sequence ID" value="KAF5891562.1"/>
    <property type="molecule type" value="Genomic_DNA"/>
</dbReference>
<dbReference type="InterPro" id="IPR036494">
    <property type="entry name" value="Ku_C_sf"/>
</dbReference>
<dbReference type="GO" id="GO:0042162">
    <property type="term" value="F:telomeric DNA binding"/>
    <property type="evidence" value="ECO:0007669"/>
    <property type="project" value="InterPro"/>
</dbReference>
<keyword evidence="10" id="KW-0234">DNA repair</keyword>
<dbReference type="Gene3D" id="3.40.50.410">
    <property type="entry name" value="von Willebrand factor, type A domain"/>
    <property type="match status" value="1"/>
</dbReference>
<evidence type="ECO:0000256" key="7">
    <source>
        <dbReference type="ARBA" id="ARBA00022840"/>
    </source>
</evidence>
<gene>
    <name evidence="15" type="primary">xrcc5</name>
    <name evidence="15" type="ORF">DAT39_018732</name>
</gene>